<name>A0ACC0UXV7_9HYPO</name>
<sequence length="526" mass="57607">MSQIELDAQQDTPFLGFDEGQDEPLPHNPSVLRRTSTWQIASPKRIIILLGLLKFSIVCTGLMIMTPMYRLIEDALCHAHFNNDSEDLMDEMECKVDEVQQSLAVLLGWLGLVNSLINLIVAYPYGLLADTIGRKPTLMLSYGGVAISFLLSPFMLGTLSYAVRKSPFILILGSFMQLIGGGVPVMMSTLYSIASDVSTDENKASNFIYLSIGATVGGTLGPLASGLLMSKFGPWIPIYIVACTVPLVFSIFGLLPETLVVKAGTGQVAYQPPVASFKNRISQGILDLRRSLHMMKNINIPLILVCFFFHNARFTAYTSTLAQYISKHFGWTLAETSVLLSPLSVVNLIMLASLPKVSEWLMARYKLSTFGKDIWLTRASYLILAFAAWTEGLSRSIGPFLFGLFINTLGAAEAPLARASVSHFVETGYTSRMYALLGMAEVMGSFTGAPVLAWCFSKGLELKGFWTGLPWYYLGMLSSITLAALMFVRPPKKDWSSGGGGSGDSRWRGDDDEVAGFPPNNPVRLE</sequence>
<comment type="caution">
    <text evidence="1">The sequence shown here is derived from an EMBL/GenBank/DDBJ whole genome shotgun (WGS) entry which is preliminary data.</text>
</comment>
<proteinExistence type="predicted"/>
<protein>
    <submittedName>
        <fullName evidence="1">Uncharacterized protein</fullName>
    </submittedName>
</protein>
<gene>
    <name evidence="1" type="ORF">N3K66_006877</name>
</gene>
<keyword evidence="2" id="KW-1185">Reference proteome</keyword>
<evidence type="ECO:0000313" key="2">
    <source>
        <dbReference type="Proteomes" id="UP001163324"/>
    </source>
</evidence>
<reference evidence="1" key="1">
    <citation type="submission" date="2022-10" db="EMBL/GenBank/DDBJ databases">
        <title>Complete Genome of Trichothecium roseum strain YXFP-22015, a Plant Pathogen Isolated from Citrus.</title>
        <authorList>
            <person name="Wang Y."/>
            <person name="Zhu L."/>
        </authorList>
    </citation>
    <scope>NUCLEOTIDE SEQUENCE</scope>
    <source>
        <strain evidence="1">YXFP-22015</strain>
    </source>
</reference>
<accession>A0ACC0UXV7</accession>
<organism evidence="1 2">
    <name type="scientific">Trichothecium roseum</name>
    <dbReference type="NCBI Taxonomy" id="47278"/>
    <lineage>
        <taxon>Eukaryota</taxon>
        <taxon>Fungi</taxon>
        <taxon>Dikarya</taxon>
        <taxon>Ascomycota</taxon>
        <taxon>Pezizomycotina</taxon>
        <taxon>Sordariomycetes</taxon>
        <taxon>Hypocreomycetidae</taxon>
        <taxon>Hypocreales</taxon>
        <taxon>Hypocreales incertae sedis</taxon>
        <taxon>Trichothecium</taxon>
    </lineage>
</organism>
<dbReference type="Proteomes" id="UP001163324">
    <property type="component" value="Chromosome 6"/>
</dbReference>
<dbReference type="EMBL" id="CM047945">
    <property type="protein sequence ID" value="KAI9898517.1"/>
    <property type="molecule type" value="Genomic_DNA"/>
</dbReference>
<evidence type="ECO:0000313" key="1">
    <source>
        <dbReference type="EMBL" id="KAI9898517.1"/>
    </source>
</evidence>